<proteinExistence type="predicted"/>
<dbReference type="OrthoDB" id="1188608at2"/>
<evidence type="ECO:0000313" key="1">
    <source>
        <dbReference type="EMBL" id="QCX38961.1"/>
    </source>
</evidence>
<evidence type="ECO:0000313" key="2">
    <source>
        <dbReference type="Proteomes" id="UP000306229"/>
    </source>
</evidence>
<organism evidence="1 2">
    <name type="scientific">Aureibaculum algae</name>
    <dbReference type="NCBI Taxonomy" id="2584122"/>
    <lineage>
        <taxon>Bacteria</taxon>
        <taxon>Pseudomonadati</taxon>
        <taxon>Bacteroidota</taxon>
        <taxon>Flavobacteriia</taxon>
        <taxon>Flavobacteriales</taxon>
        <taxon>Flavobacteriaceae</taxon>
        <taxon>Aureibaculum</taxon>
    </lineage>
</organism>
<gene>
    <name evidence="1" type="ORF">FF125_11130</name>
</gene>
<reference evidence="1 2" key="1">
    <citation type="submission" date="2019-05" db="EMBL/GenBank/DDBJ databases">
        <title>Algicella ahnfeltiae gen. nov., sp. nov., a novel marine bacterium of the family Flavobacteriaceae isolated from a red alga.</title>
        <authorList>
            <person name="Nedashkovskaya O.I."/>
            <person name="Kukhlevskiy A.D."/>
            <person name="Kim S.-G."/>
            <person name="Zhukova N.V."/>
            <person name="Mikhailov V.V."/>
        </authorList>
    </citation>
    <scope>NUCLEOTIDE SEQUENCE [LARGE SCALE GENOMIC DNA]</scope>
    <source>
        <strain evidence="1 2">10Alg115</strain>
    </source>
</reference>
<dbReference type="KEGG" id="fbe:FF125_11130"/>
<keyword evidence="2" id="KW-1185">Reference proteome</keyword>
<protein>
    <submittedName>
        <fullName evidence="1">Phosphate ABC transporter permease</fullName>
    </submittedName>
</protein>
<sequence length="165" mass="19461">MINIYFTFLLTFAISYISHSQITEPEDSWSGTYRMEFLDKPEQNTSPEQWYTIKKIANENSEEIASRYTSDLERWAIIQVVDTTQHEKKLRRFLFSEDHNEYEQFNWTEQHIKGTMKCVDGGNIFICKTTPKTTVSIDNESFYSNSGIFAVVLHHGVFEFYKEPN</sequence>
<dbReference type="EMBL" id="CP040749">
    <property type="protein sequence ID" value="QCX38961.1"/>
    <property type="molecule type" value="Genomic_DNA"/>
</dbReference>
<dbReference type="RefSeq" id="WP_138949838.1">
    <property type="nucleotide sequence ID" value="NZ_CP040749.1"/>
</dbReference>
<name>A0A5B7TUG5_9FLAO</name>
<accession>A0A5B7TUG5</accession>
<dbReference type="AlphaFoldDB" id="A0A5B7TUG5"/>
<dbReference type="Proteomes" id="UP000306229">
    <property type="component" value="Chromosome"/>
</dbReference>